<comment type="catalytic activity">
    <reaction evidence="7 15">
        <text>N-terminal L-lysyl-[protein] + L-leucyl-tRNA(Leu) = N-terminal L-leucyl-L-lysyl-[protein] + tRNA(Leu) + H(+)</text>
        <dbReference type="Rhea" id="RHEA:12340"/>
        <dbReference type="Rhea" id="RHEA-COMP:9613"/>
        <dbReference type="Rhea" id="RHEA-COMP:9622"/>
        <dbReference type="Rhea" id="RHEA-COMP:12670"/>
        <dbReference type="Rhea" id="RHEA-COMP:12671"/>
        <dbReference type="ChEBI" id="CHEBI:15378"/>
        <dbReference type="ChEBI" id="CHEBI:65249"/>
        <dbReference type="ChEBI" id="CHEBI:78442"/>
        <dbReference type="ChEBI" id="CHEBI:78494"/>
        <dbReference type="ChEBI" id="CHEBI:133043"/>
        <dbReference type="EC" id="2.3.2.6"/>
    </reaction>
</comment>
<sequence>MPVFQLNENLLFPPPALAREDGLLAVGGDLSVPRLLLAYQNGIFPWYSPGDPILWWSPSPRLVLIPEEFHLQKRLARTIRQHRFEITFDTDFAAVIRACAQTRTSKGEGTWLDETMIEAYCRLHALGYAHSVECRQKGELVGGLYGVALGGVFFGESMFSVVRDSSKAGLAALVERLRGWDFAMIDCQVGTGHLQRLGAREISGEEFSARLADALEMAPHQGRWSTP</sequence>
<dbReference type="SUPFAM" id="SSF55729">
    <property type="entry name" value="Acyl-CoA N-acyltransferases (Nat)"/>
    <property type="match status" value="1"/>
</dbReference>
<evidence type="ECO:0000256" key="5">
    <source>
        <dbReference type="ARBA" id="ARBA00050607"/>
    </source>
</evidence>
<comment type="similarity">
    <text evidence="9 15">Belongs to the L/F-transferase family.</text>
</comment>
<evidence type="ECO:0000256" key="12">
    <source>
        <dbReference type="ARBA" id="ARBA00077136"/>
    </source>
</evidence>
<evidence type="ECO:0000313" key="16">
    <source>
        <dbReference type="EMBL" id="MDG4474961.1"/>
    </source>
</evidence>
<accession>A0A9X4MCL4</accession>
<evidence type="ECO:0000256" key="3">
    <source>
        <dbReference type="ARBA" id="ARBA00022679"/>
    </source>
</evidence>
<keyword evidence="2 15" id="KW-0963">Cytoplasm</keyword>
<dbReference type="InterPro" id="IPR042203">
    <property type="entry name" value="Leu/Phe-tRNA_Trfase_C"/>
</dbReference>
<reference evidence="16" key="2">
    <citation type="submission" date="2022-10" db="EMBL/GenBank/DDBJ databases">
        <authorList>
            <person name="Aronson H.S."/>
        </authorList>
    </citation>
    <scope>NUCLEOTIDE SEQUENCE</scope>
    <source>
        <strain evidence="16">RS19-109</strain>
    </source>
</reference>
<comment type="caution">
    <text evidence="16">The sequence shown here is derived from an EMBL/GenBank/DDBJ whole genome shotgun (WGS) entry which is preliminary data.</text>
</comment>
<organism evidence="16 17">
    <name type="scientific">Thiovibrio frasassiensis</name>
    <dbReference type="NCBI Taxonomy" id="2984131"/>
    <lineage>
        <taxon>Bacteria</taxon>
        <taxon>Pseudomonadati</taxon>
        <taxon>Thermodesulfobacteriota</taxon>
        <taxon>Desulfobulbia</taxon>
        <taxon>Desulfobulbales</taxon>
        <taxon>Thiovibrionaceae</taxon>
        <taxon>Thiovibrio</taxon>
    </lineage>
</organism>
<comment type="subcellular location">
    <subcellularLocation>
        <location evidence="1 15">Cytoplasm</location>
    </subcellularLocation>
</comment>
<comment type="function">
    <text evidence="8 15">Functions in the N-end rule pathway of protein degradation where it conjugates Leu, Phe and, less efficiently, Met from aminoacyl-tRNAs to the N-termini of proteins containing an N-terminal arginine or lysine.</text>
</comment>
<dbReference type="Gene3D" id="3.30.70.3550">
    <property type="entry name" value="Leucyl/phenylalanyl-tRNA-protein transferase, N-terminal domain"/>
    <property type="match status" value="1"/>
</dbReference>
<evidence type="ECO:0000256" key="6">
    <source>
        <dbReference type="ARBA" id="ARBA00050652"/>
    </source>
</evidence>
<evidence type="ECO:0000256" key="14">
    <source>
        <dbReference type="ARBA" id="ARBA00083640"/>
    </source>
</evidence>
<keyword evidence="4 15" id="KW-0012">Acyltransferase</keyword>
<dbReference type="GO" id="GO:0030163">
    <property type="term" value="P:protein catabolic process"/>
    <property type="evidence" value="ECO:0007669"/>
    <property type="project" value="UniProtKB-UniRule"/>
</dbReference>
<dbReference type="PANTHER" id="PTHR30098">
    <property type="entry name" value="LEUCYL/PHENYLALANYL-TRNA--PROTEIN TRANSFERASE"/>
    <property type="match status" value="1"/>
</dbReference>
<evidence type="ECO:0000256" key="7">
    <source>
        <dbReference type="ARBA" id="ARBA00051538"/>
    </source>
</evidence>
<dbReference type="HAMAP" id="MF_00688">
    <property type="entry name" value="Leu_Phe_trans"/>
    <property type="match status" value="1"/>
</dbReference>
<dbReference type="InterPro" id="IPR004616">
    <property type="entry name" value="Leu/Phe-tRNA_Trfase"/>
</dbReference>
<dbReference type="NCBIfam" id="TIGR00667">
    <property type="entry name" value="aat"/>
    <property type="match status" value="1"/>
</dbReference>
<evidence type="ECO:0000256" key="2">
    <source>
        <dbReference type="ARBA" id="ARBA00022490"/>
    </source>
</evidence>
<comment type="catalytic activity">
    <reaction evidence="6 15">
        <text>N-terminal L-arginyl-[protein] + L-leucyl-tRNA(Leu) = N-terminal L-leucyl-L-arginyl-[protein] + tRNA(Leu) + H(+)</text>
        <dbReference type="Rhea" id="RHEA:50416"/>
        <dbReference type="Rhea" id="RHEA-COMP:9613"/>
        <dbReference type="Rhea" id="RHEA-COMP:9622"/>
        <dbReference type="Rhea" id="RHEA-COMP:12672"/>
        <dbReference type="Rhea" id="RHEA-COMP:12673"/>
        <dbReference type="ChEBI" id="CHEBI:15378"/>
        <dbReference type="ChEBI" id="CHEBI:64719"/>
        <dbReference type="ChEBI" id="CHEBI:78442"/>
        <dbReference type="ChEBI" id="CHEBI:78494"/>
        <dbReference type="ChEBI" id="CHEBI:133044"/>
        <dbReference type="EC" id="2.3.2.6"/>
    </reaction>
</comment>
<dbReference type="Pfam" id="PF03588">
    <property type="entry name" value="Leu_Phe_trans"/>
    <property type="match status" value="1"/>
</dbReference>
<keyword evidence="3 15" id="KW-0808">Transferase</keyword>
<dbReference type="AlphaFoldDB" id="A0A9X4MCL4"/>
<gene>
    <name evidence="15 16" type="primary">aat</name>
    <name evidence="16" type="ORF">OLX77_02145</name>
</gene>
<dbReference type="InterPro" id="IPR016181">
    <property type="entry name" value="Acyl_CoA_acyltransferase"/>
</dbReference>
<evidence type="ECO:0000256" key="15">
    <source>
        <dbReference type="HAMAP-Rule" id="MF_00688"/>
    </source>
</evidence>
<dbReference type="GO" id="GO:0005737">
    <property type="term" value="C:cytoplasm"/>
    <property type="evidence" value="ECO:0007669"/>
    <property type="project" value="UniProtKB-SubCell"/>
</dbReference>
<name>A0A9X4MCL4_9BACT</name>
<evidence type="ECO:0000256" key="11">
    <source>
        <dbReference type="ARBA" id="ARBA00074372"/>
    </source>
</evidence>
<proteinExistence type="inferred from homology"/>
<dbReference type="Proteomes" id="UP001154240">
    <property type="component" value="Unassembled WGS sequence"/>
</dbReference>
<dbReference type="InterPro" id="IPR042221">
    <property type="entry name" value="Leu/Phe-tRNA_Trfase_N"/>
</dbReference>
<dbReference type="EMBL" id="JAPHEH010000001">
    <property type="protein sequence ID" value="MDG4474961.1"/>
    <property type="molecule type" value="Genomic_DNA"/>
</dbReference>
<evidence type="ECO:0000256" key="4">
    <source>
        <dbReference type="ARBA" id="ARBA00023315"/>
    </source>
</evidence>
<dbReference type="FunFam" id="3.30.70.3550:FF:000001">
    <property type="entry name" value="Leucyl/phenylalanyl-tRNA--protein transferase"/>
    <property type="match status" value="1"/>
</dbReference>
<comment type="catalytic activity">
    <reaction evidence="5 15">
        <text>L-phenylalanyl-tRNA(Phe) + an N-terminal L-alpha-aminoacyl-[protein] = an N-terminal L-phenylalanyl-L-alpha-aminoacyl-[protein] + tRNA(Phe)</text>
        <dbReference type="Rhea" id="RHEA:43632"/>
        <dbReference type="Rhea" id="RHEA-COMP:9668"/>
        <dbReference type="Rhea" id="RHEA-COMP:9699"/>
        <dbReference type="Rhea" id="RHEA-COMP:10636"/>
        <dbReference type="Rhea" id="RHEA-COMP:10637"/>
        <dbReference type="ChEBI" id="CHEBI:78442"/>
        <dbReference type="ChEBI" id="CHEBI:78531"/>
        <dbReference type="ChEBI" id="CHEBI:78597"/>
        <dbReference type="ChEBI" id="CHEBI:83561"/>
        <dbReference type="EC" id="2.3.2.6"/>
    </reaction>
</comment>
<evidence type="ECO:0000313" key="17">
    <source>
        <dbReference type="Proteomes" id="UP001154240"/>
    </source>
</evidence>
<evidence type="ECO:0000256" key="8">
    <source>
        <dbReference type="ARBA" id="ARBA00054043"/>
    </source>
</evidence>
<dbReference type="EC" id="2.3.2.6" evidence="10 15"/>
<evidence type="ECO:0000256" key="13">
    <source>
        <dbReference type="ARBA" id="ARBA00077165"/>
    </source>
</evidence>
<keyword evidence="17" id="KW-1185">Reference proteome</keyword>
<protein>
    <recommendedName>
        <fullName evidence="11 15">Leucyl/phenylalanyl-tRNA--protein transferase</fullName>
        <ecNumber evidence="10 15">2.3.2.6</ecNumber>
    </recommendedName>
    <alternativeName>
        <fullName evidence="12 15">L/F-transferase</fullName>
    </alternativeName>
    <alternativeName>
        <fullName evidence="13 15">Leucyltransferase</fullName>
    </alternativeName>
    <alternativeName>
        <fullName evidence="14 15">Phenyalanyltransferase</fullName>
    </alternativeName>
</protein>
<dbReference type="PANTHER" id="PTHR30098:SF2">
    <property type="entry name" value="LEUCYL_PHENYLALANYL-TRNA--PROTEIN TRANSFERASE"/>
    <property type="match status" value="1"/>
</dbReference>
<dbReference type="GO" id="GO:0008914">
    <property type="term" value="F:leucyl-tRNA--protein transferase activity"/>
    <property type="evidence" value="ECO:0007669"/>
    <property type="project" value="UniProtKB-UniRule"/>
</dbReference>
<dbReference type="RefSeq" id="WP_371877482.1">
    <property type="nucleotide sequence ID" value="NZ_JAPHEH010000001.1"/>
</dbReference>
<dbReference type="Gene3D" id="3.40.630.70">
    <property type="entry name" value="Leucyl/phenylalanyl-tRNA-protein transferase, C-terminal domain"/>
    <property type="match status" value="1"/>
</dbReference>
<evidence type="ECO:0000256" key="10">
    <source>
        <dbReference type="ARBA" id="ARBA00066767"/>
    </source>
</evidence>
<reference evidence="16" key="1">
    <citation type="journal article" date="2022" name="bioRxiv">
        <title>Thiovibrio frasassiensisgen. nov., sp. nov., an autotrophic, elemental sulfur disproportionating bacterium isolated from sulfidic karst sediment, and proposal of Thiovibrionaceae fam. nov.</title>
        <authorList>
            <person name="Aronson H."/>
            <person name="Thomas C."/>
            <person name="Bhattacharyya M."/>
            <person name="Eckstein S."/>
            <person name="Jensen S."/>
            <person name="Barco R."/>
            <person name="Macalady J."/>
            <person name="Amend J."/>
        </authorList>
    </citation>
    <scope>NUCLEOTIDE SEQUENCE</scope>
    <source>
        <strain evidence="16">RS19-109</strain>
    </source>
</reference>
<evidence type="ECO:0000256" key="1">
    <source>
        <dbReference type="ARBA" id="ARBA00004496"/>
    </source>
</evidence>
<evidence type="ECO:0000256" key="9">
    <source>
        <dbReference type="ARBA" id="ARBA00061535"/>
    </source>
</evidence>